<dbReference type="PATRIC" id="fig|217031.4.peg.8346"/>
<reference evidence="1 2" key="1">
    <citation type="submission" date="2015-06" db="EMBL/GenBank/DDBJ databases">
        <title>Genome sequencing project of Bacillus galactosidilyticus PL133.</title>
        <authorList>
            <person name="Gaiero J."/>
            <person name="Nicol R."/>
            <person name="Habash M."/>
        </authorList>
    </citation>
    <scope>NUCLEOTIDE SEQUENCE [LARGE SCALE GENOMIC DNA]</scope>
    <source>
        <strain evidence="1 2">PL133</strain>
    </source>
</reference>
<organism evidence="1 2">
    <name type="scientific">Lederbergia galactosidilytica</name>
    <dbReference type="NCBI Taxonomy" id="217031"/>
    <lineage>
        <taxon>Bacteria</taxon>
        <taxon>Bacillati</taxon>
        <taxon>Bacillota</taxon>
        <taxon>Bacilli</taxon>
        <taxon>Bacillales</taxon>
        <taxon>Bacillaceae</taxon>
        <taxon>Lederbergia</taxon>
    </lineage>
</organism>
<dbReference type="Proteomes" id="UP000053881">
    <property type="component" value="Unassembled WGS sequence"/>
</dbReference>
<proteinExistence type="predicted"/>
<dbReference type="AlphaFoldDB" id="A0A0Q9XV32"/>
<evidence type="ECO:0000313" key="2">
    <source>
        <dbReference type="Proteomes" id="UP000053881"/>
    </source>
</evidence>
<evidence type="ECO:0000313" key="1">
    <source>
        <dbReference type="EMBL" id="KRG08754.1"/>
    </source>
</evidence>
<comment type="caution">
    <text evidence="1">The sequence shown here is derived from an EMBL/GenBank/DDBJ whole genome shotgun (WGS) entry which is preliminary data.</text>
</comment>
<sequence length="159" mass="18584">MSSSTRPLFFAILSKAQNIFTWTQEWKAHWEVEDILSSLKRGSDLLQQPSPNPESGPSQWVKRIQQAYSDVPPQNIYQLQEWARTRYQRLLGLAPIEREWRPLFQLFAAFESLIMLDSIATNSEKMEEMSFFVIFCGKNGRRSKRSDHDFVSNCLSICF</sequence>
<protein>
    <submittedName>
        <fullName evidence="1">Uncharacterized protein</fullName>
    </submittedName>
</protein>
<dbReference type="EMBL" id="LGPB01000142">
    <property type="protein sequence ID" value="KRG08754.1"/>
    <property type="molecule type" value="Genomic_DNA"/>
</dbReference>
<name>A0A0Q9XV32_9BACI</name>
<gene>
    <name evidence="1" type="ORF">ACA29_24710</name>
</gene>
<accession>A0A0Q9XV32</accession>